<dbReference type="SUPFAM" id="SSF52777">
    <property type="entry name" value="CoA-dependent acyltransferases"/>
    <property type="match status" value="1"/>
</dbReference>
<dbReference type="InterPro" id="IPR023213">
    <property type="entry name" value="CAT-like_dom_sf"/>
</dbReference>
<evidence type="ECO:0000256" key="10">
    <source>
        <dbReference type="ARBA" id="ARBA00048109"/>
    </source>
</evidence>
<evidence type="ECO:0000313" key="14">
    <source>
        <dbReference type="Proteomes" id="UP000503540"/>
    </source>
</evidence>
<sequence length="427" mass="45442">MTLAGQSLSAFDRAFLWYERTHPRANPGIGALGLFDGAAPSLDDVIKWVDACLDVVPRLRCRLVHDRRHPTGLIPMPIDLTALVRESVAPADSGEAGLRATINGLLAERFTPDLPPWRLWLIHGHAPGEFATLFVAHHAICDGQSLIAIIRTFGAAAGTPMTHGDGETAGPVPPGRIVGPSPLAVVRGAASAMSSLLPPAARLGPPALHGNRDYHWAFTPADTLRKIADGYVVTVNDILLATLSGVLRDWRGSPWHDLSRRGRRLWCLMPMSARDDVELSRIGNRVSFVRVALPCGEPDPVRRIRLIAAQTAKAKAGGRRAAGAAFGRGAPTWLARAIVKIIMSPRFAHVVAANVGVGFDGTVSLGGRPMRALAPVMGLPAGRPLQVAFVTCQNDLAAGLVADARIAGTEELPSLWGRAVDELELAL</sequence>
<comment type="catalytic activity">
    <reaction evidence="10">
        <text>an acyl-CoA + a 1,2-diacyl-sn-glycerol = a triacyl-sn-glycerol + CoA</text>
        <dbReference type="Rhea" id="RHEA:10868"/>
        <dbReference type="ChEBI" id="CHEBI:17815"/>
        <dbReference type="ChEBI" id="CHEBI:57287"/>
        <dbReference type="ChEBI" id="CHEBI:58342"/>
        <dbReference type="ChEBI" id="CHEBI:64615"/>
        <dbReference type="EC" id="2.3.1.20"/>
    </reaction>
</comment>
<evidence type="ECO:0000259" key="12">
    <source>
        <dbReference type="Pfam" id="PF06974"/>
    </source>
</evidence>
<keyword evidence="8" id="KW-0443">Lipid metabolism</keyword>
<evidence type="ECO:0000256" key="1">
    <source>
        <dbReference type="ARBA" id="ARBA00004771"/>
    </source>
</evidence>
<dbReference type="EMBL" id="CP046172">
    <property type="protein sequence ID" value="QIS13147.1"/>
    <property type="molecule type" value="Genomic_DNA"/>
</dbReference>
<dbReference type="Pfam" id="PF06974">
    <property type="entry name" value="WS_DGAT_C"/>
    <property type="match status" value="1"/>
</dbReference>
<evidence type="ECO:0000256" key="2">
    <source>
        <dbReference type="ARBA" id="ARBA00005189"/>
    </source>
</evidence>
<dbReference type="InterPro" id="IPR045034">
    <property type="entry name" value="O-acyltransferase_WSD1-like"/>
</dbReference>
<keyword evidence="14" id="KW-1185">Reference proteome</keyword>
<evidence type="ECO:0000256" key="9">
    <source>
        <dbReference type="ARBA" id="ARBA00023315"/>
    </source>
</evidence>
<protein>
    <recommendedName>
        <fullName evidence="4">diacylglycerol O-acyltransferase</fullName>
        <ecNumber evidence="4">2.3.1.20</ecNumber>
    </recommendedName>
</protein>
<dbReference type="UniPathway" id="UPA00282"/>
<proteinExistence type="inferred from homology"/>
<dbReference type="Gene3D" id="3.30.559.10">
    <property type="entry name" value="Chloramphenicol acetyltransferase-like domain"/>
    <property type="match status" value="1"/>
</dbReference>
<accession>A0A6G9YJA6</accession>
<comment type="pathway">
    <text evidence="2">Lipid metabolism.</text>
</comment>
<dbReference type="Proteomes" id="UP000503540">
    <property type="component" value="Chromosome"/>
</dbReference>
<dbReference type="GO" id="GO:0006071">
    <property type="term" value="P:glycerol metabolic process"/>
    <property type="evidence" value="ECO:0007669"/>
    <property type="project" value="UniProtKB-KW"/>
</dbReference>
<dbReference type="EC" id="2.3.1.20" evidence="4"/>
<reference evidence="13 14" key="1">
    <citation type="journal article" date="2019" name="ACS Chem. Biol.">
        <title>Identification and Mobilization of a Cryptic Antibiotic Biosynthesis Gene Locus from a Human-Pathogenic Nocardia Isolate.</title>
        <authorList>
            <person name="Herisse M."/>
            <person name="Ishida K."/>
            <person name="Porter J.L."/>
            <person name="Howden B."/>
            <person name="Hertweck C."/>
            <person name="Stinear T.P."/>
            <person name="Pidot S.J."/>
        </authorList>
    </citation>
    <scope>NUCLEOTIDE SEQUENCE [LARGE SCALE GENOMIC DNA]</scope>
    <source>
        <strain evidence="13 14">AUSMDU00012717</strain>
    </source>
</reference>
<dbReference type="GO" id="GO:0051701">
    <property type="term" value="P:biological process involved in interaction with host"/>
    <property type="evidence" value="ECO:0007669"/>
    <property type="project" value="TreeGrafter"/>
</dbReference>
<keyword evidence="9" id="KW-0012">Acyltransferase</keyword>
<evidence type="ECO:0000256" key="7">
    <source>
        <dbReference type="ARBA" id="ARBA00022798"/>
    </source>
</evidence>
<evidence type="ECO:0000259" key="11">
    <source>
        <dbReference type="Pfam" id="PF03007"/>
    </source>
</evidence>
<dbReference type="PANTHER" id="PTHR31650:SF1">
    <property type="entry name" value="WAX ESTER SYNTHASE_DIACYLGLYCEROL ACYLTRANSFERASE 4-RELATED"/>
    <property type="match status" value="1"/>
</dbReference>
<dbReference type="RefSeq" id="WP_167475723.1">
    <property type="nucleotide sequence ID" value="NZ_CP046172.1"/>
</dbReference>
<gene>
    <name evidence="13" type="ORF">F5544_26465</name>
</gene>
<evidence type="ECO:0000256" key="6">
    <source>
        <dbReference type="ARBA" id="ARBA00022679"/>
    </source>
</evidence>
<dbReference type="Pfam" id="PF03007">
    <property type="entry name" value="WS_DGAT_cat"/>
    <property type="match status" value="1"/>
</dbReference>
<name>A0A6G9YJA6_9NOCA</name>
<dbReference type="GO" id="GO:0005886">
    <property type="term" value="C:plasma membrane"/>
    <property type="evidence" value="ECO:0007669"/>
    <property type="project" value="TreeGrafter"/>
</dbReference>
<dbReference type="InterPro" id="IPR009721">
    <property type="entry name" value="O-acyltransferase_WSD1_C"/>
</dbReference>
<keyword evidence="5" id="KW-0444">Lipid biosynthesis</keyword>
<dbReference type="GO" id="GO:0001666">
    <property type="term" value="P:response to hypoxia"/>
    <property type="evidence" value="ECO:0007669"/>
    <property type="project" value="TreeGrafter"/>
</dbReference>
<dbReference type="KEGG" id="nah:F5544_26465"/>
<keyword evidence="6" id="KW-0808">Transferase</keyword>
<organism evidence="13 14">
    <name type="scientific">Nocardia arthritidis</name>
    <dbReference type="NCBI Taxonomy" id="228602"/>
    <lineage>
        <taxon>Bacteria</taxon>
        <taxon>Bacillati</taxon>
        <taxon>Actinomycetota</taxon>
        <taxon>Actinomycetes</taxon>
        <taxon>Mycobacteriales</taxon>
        <taxon>Nocardiaceae</taxon>
        <taxon>Nocardia</taxon>
    </lineage>
</organism>
<evidence type="ECO:0000256" key="8">
    <source>
        <dbReference type="ARBA" id="ARBA00023098"/>
    </source>
</evidence>
<evidence type="ECO:0000256" key="5">
    <source>
        <dbReference type="ARBA" id="ARBA00022516"/>
    </source>
</evidence>
<feature type="domain" description="O-acyltransferase WSD1-like N-terminal" evidence="11">
    <location>
        <begin position="8"/>
        <end position="153"/>
    </location>
</feature>
<evidence type="ECO:0000313" key="13">
    <source>
        <dbReference type="EMBL" id="QIS13147.1"/>
    </source>
</evidence>
<keyword evidence="7" id="KW-0319">Glycerol metabolism</keyword>
<evidence type="ECO:0000256" key="4">
    <source>
        <dbReference type="ARBA" id="ARBA00013244"/>
    </source>
</evidence>
<dbReference type="GO" id="GO:0071731">
    <property type="term" value="P:response to nitric oxide"/>
    <property type="evidence" value="ECO:0007669"/>
    <property type="project" value="TreeGrafter"/>
</dbReference>
<comment type="pathway">
    <text evidence="1">Glycerolipid metabolism; triacylglycerol biosynthesis.</text>
</comment>
<feature type="domain" description="O-acyltransferase WSD1 C-terminal" evidence="12">
    <location>
        <begin position="283"/>
        <end position="407"/>
    </location>
</feature>
<dbReference type="GO" id="GO:0019432">
    <property type="term" value="P:triglyceride biosynthetic process"/>
    <property type="evidence" value="ECO:0007669"/>
    <property type="project" value="UniProtKB-UniPathway"/>
</dbReference>
<evidence type="ECO:0000256" key="3">
    <source>
        <dbReference type="ARBA" id="ARBA00009587"/>
    </source>
</evidence>
<dbReference type="InterPro" id="IPR004255">
    <property type="entry name" value="O-acyltransferase_WSD1_N"/>
</dbReference>
<dbReference type="AlphaFoldDB" id="A0A6G9YJA6"/>
<dbReference type="PANTHER" id="PTHR31650">
    <property type="entry name" value="O-ACYLTRANSFERASE (WSD1-LIKE) FAMILY PROTEIN"/>
    <property type="match status" value="1"/>
</dbReference>
<dbReference type="GO" id="GO:0004144">
    <property type="term" value="F:diacylglycerol O-acyltransferase activity"/>
    <property type="evidence" value="ECO:0007669"/>
    <property type="project" value="UniProtKB-EC"/>
</dbReference>
<comment type="similarity">
    <text evidence="3">Belongs to the long-chain O-acyltransferase family.</text>
</comment>